<organism evidence="1 2">
    <name type="scientific">Paspalum vaginatum</name>
    <name type="common">seashore paspalum</name>
    <dbReference type="NCBI Taxonomy" id="158149"/>
    <lineage>
        <taxon>Eukaryota</taxon>
        <taxon>Viridiplantae</taxon>
        <taxon>Streptophyta</taxon>
        <taxon>Embryophyta</taxon>
        <taxon>Tracheophyta</taxon>
        <taxon>Spermatophyta</taxon>
        <taxon>Magnoliopsida</taxon>
        <taxon>Liliopsida</taxon>
        <taxon>Poales</taxon>
        <taxon>Poaceae</taxon>
        <taxon>PACMAD clade</taxon>
        <taxon>Panicoideae</taxon>
        <taxon>Andropogonodae</taxon>
        <taxon>Paspaleae</taxon>
        <taxon>Paspalinae</taxon>
        <taxon>Paspalum</taxon>
    </lineage>
</organism>
<accession>A0A9W8CCN9</accession>
<reference evidence="1 2" key="1">
    <citation type="submission" date="2022-10" db="EMBL/GenBank/DDBJ databases">
        <title>WGS assembly of Paspalum vaginatum 540-79.</title>
        <authorList>
            <person name="Sun G."/>
            <person name="Wase N."/>
            <person name="Shu S."/>
            <person name="Jenkins J."/>
            <person name="Zhou B."/>
            <person name="Torres-Rodriguez J."/>
            <person name="Chen C."/>
            <person name="Sandor L."/>
            <person name="Plott C."/>
            <person name="Yoshinga Y."/>
            <person name="Daum C."/>
            <person name="Qi P."/>
            <person name="Barry K."/>
            <person name="Lipzen A."/>
            <person name="Berry L."/>
            <person name="Pedersen C."/>
            <person name="Gottilla T."/>
            <person name="Foltz A."/>
            <person name="Yu H."/>
            <person name="O'Malley R."/>
            <person name="Zhang C."/>
            <person name="Devos K."/>
            <person name="Sigmon B."/>
            <person name="Yu B."/>
            <person name="Obata T."/>
            <person name="Schmutz J."/>
            <person name="Schnable J."/>
        </authorList>
    </citation>
    <scope>NUCLEOTIDE SEQUENCE [LARGE SCALE GENOMIC DNA]</scope>
    <source>
        <strain evidence="2">cv. 540-79</strain>
    </source>
</reference>
<evidence type="ECO:0000313" key="1">
    <source>
        <dbReference type="EMBL" id="KAJ1254319.1"/>
    </source>
</evidence>
<dbReference type="AlphaFoldDB" id="A0A9W8CCN9"/>
<dbReference type="Proteomes" id="UP001164776">
    <property type="component" value="Unassembled WGS sequence"/>
</dbReference>
<proteinExistence type="predicted"/>
<gene>
    <name evidence="1" type="ORF">BS78_K089300</name>
</gene>
<comment type="caution">
    <text evidence="1">The sequence shown here is derived from an EMBL/GenBank/DDBJ whole genome shotgun (WGS) entry which is preliminary data.</text>
</comment>
<keyword evidence="2" id="KW-1185">Reference proteome</keyword>
<sequence length="69" mass="8003">MRRKNLLFSCSRKSCNLLPLHHNLRVVDALQFNLILCCNCMDSHQRSSLLCISNSWPSSLIIEEPCDRE</sequence>
<evidence type="ECO:0000313" key="2">
    <source>
        <dbReference type="Proteomes" id="UP001164776"/>
    </source>
</evidence>
<dbReference type="EMBL" id="MU630160">
    <property type="protein sequence ID" value="KAJ1254319.1"/>
    <property type="molecule type" value="Genomic_DNA"/>
</dbReference>
<protein>
    <submittedName>
        <fullName evidence="1">Uncharacterized protein</fullName>
    </submittedName>
</protein>
<name>A0A9W8CCN9_9POAL</name>